<name>E3N200_CAERE</name>
<dbReference type="HOGENOM" id="CLU_070168_0_0_1"/>
<dbReference type="PANTHER" id="PTHR31379:SF3">
    <property type="entry name" value="F-BOX C PROTEIN-RELATED"/>
    <property type="match status" value="1"/>
</dbReference>
<evidence type="ECO:0008006" key="3">
    <source>
        <dbReference type="Google" id="ProtNLM"/>
    </source>
</evidence>
<dbReference type="EMBL" id="DS268511">
    <property type="protein sequence ID" value="EFO84052.1"/>
    <property type="molecule type" value="Genomic_DNA"/>
</dbReference>
<evidence type="ECO:0000313" key="2">
    <source>
        <dbReference type="Proteomes" id="UP000008281"/>
    </source>
</evidence>
<protein>
    <recommendedName>
        <fullName evidence="3">F-box associated domain-containing protein</fullName>
    </recommendedName>
</protein>
<proteinExistence type="predicted"/>
<organism evidence="2">
    <name type="scientific">Caenorhabditis remanei</name>
    <name type="common">Caenorhabditis vulgaris</name>
    <dbReference type="NCBI Taxonomy" id="31234"/>
    <lineage>
        <taxon>Eukaryota</taxon>
        <taxon>Metazoa</taxon>
        <taxon>Ecdysozoa</taxon>
        <taxon>Nematoda</taxon>
        <taxon>Chromadorea</taxon>
        <taxon>Rhabditida</taxon>
        <taxon>Rhabditina</taxon>
        <taxon>Rhabditomorpha</taxon>
        <taxon>Rhabditoidea</taxon>
        <taxon>Rhabditidae</taxon>
        <taxon>Peloderinae</taxon>
        <taxon>Caenorhabditis</taxon>
    </lineage>
</organism>
<keyword evidence="2" id="KW-1185">Reference proteome</keyword>
<accession>E3N200</accession>
<dbReference type="Proteomes" id="UP000008281">
    <property type="component" value="Unassembled WGS sequence"/>
</dbReference>
<dbReference type="InParanoid" id="E3N200"/>
<reference evidence="1" key="1">
    <citation type="submission" date="2007-07" db="EMBL/GenBank/DDBJ databases">
        <title>PCAP assembly of the Caenorhabditis remanei genome.</title>
        <authorList>
            <consortium name="The Caenorhabditis remanei Sequencing Consortium"/>
            <person name="Wilson R.K."/>
        </authorList>
    </citation>
    <scope>NUCLEOTIDE SEQUENCE [LARGE SCALE GENOMIC DNA]</scope>
    <source>
        <strain evidence="1">PB4641</strain>
    </source>
</reference>
<sequence>MEGPIPPRSKLLSYVALKMDNLNLNPPRSRPLSYDALKSVIKSMSVEKRHEISTYLPSLRTINSLLPNTIDNVKIMRQEMKINKIHWTFYEDRHWPNQTAMWIVHRDTGKWSPYFHVNKSRDEAIEKCLNVYLKNGSNIKFLDIDHVPQFLCEREDSDGLKLNISRLQTHNEIFDKFDSFIRFVNLDKLEHIFLALYGSELGMLKMRFTIINSNNLDLTKSASTSPINYYTCLRNQTLVLYDNNFQGNELRMLIENWKTSDRLIGTSFYLYSYKNDTNKMFNSLELQDTFPVEIQRGSTKIRGIGIKMDKNRDLVVYHGQHLIGNIYRPALKMEMIASGSLNKNEDFVDWLIKPYSFCIICFACCFIKYLLF</sequence>
<evidence type="ECO:0000313" key="1">
    <source>
        <dbReference type="EMBL" id="EFO84052.1"/>
    </source>
</evidence>
<dbReference type="PANTHER" id="PTHR31379">
    <property type="entry name" value="F-BOX C PROTEIN-RELATED-RELATED"/>
    <property type="match status" value="1"/>
</dbReference>
<gene>
    <name evidence="1" type="ORF">CRE_17427</name>
</gene>
<dbReference type="OrthoDB" id="5910626at2759"/>
<dbReference type="InterPro" id="IPR021942">
    <property type="entry name" value="DUF3557"/>
</dbReference>
<dbReference type="AlphaFoldDB" id="E3N200"/>
<dbReference type="FunCoup" id="E3N200">
    <property type="interactions" value="418"/>
</dbReference>